<dbReference type="Proteomes" id="UP000321085">
    <property type="component" value="Unassembled WGS sequence"/>
</dbReference>
<keyword evidence="1" id="KW-0472">Membrane</keyword>
<dbReference type="EMBL" id="BJYU01000073">
    <property type="protein sequence ID" value="GEO16736.1"/>
    <property type="molecule type" value="Genomic_DNA"/>
</dbReference>
<evidence type="ECO:0000313" key="3">
    <source>
        <dbReference type="Proteomes" id="UP000321085"/>
    </source>
</evidence>
<keyword evidence="1" id="KW-0812">Transmembrane</keyword>
<feature type="transmembrane region" description="Helical" evidence="1">
    <location>
        <begin position="52"/>
        <end position="73"/>
    </location>
</feature>
<evidence type="ECO:0000313" key="2">
    <source>
        <dbReference type="EMBL" id="GEO16736.1"/>
    </source>
</evidence>
<keyword evidence="1" id="KW-1133">Transmembrane helix</keyword>
<accession>A0A512BXQ6</accession>
<keyword evidence="3" id="KW-1185">Reference proteome</keyword>
<organism evidence="2 3">
    <name type="scientific">Microvirga aerophila</name>
    <dbReference type="NCBI Taxonomy" id="670291"/>
    <lineage>
        <taxon>Bacteria</taxon>
        <taxon>Pseudomonadati</taxon>
        <taxon>Pseudomonadota</taxon>
        <taxon>Alphaproteobacteria</taxon>
        <taxon>Hyphomicrobiales</taxon>
        <taxon>Methylobacteriaceae</taxon>
        <taxon>Microvirga</taxon>
    </lineage>
</organism>
<gene>
    <name evidence="2" type="ORF">MAE02_44320</name>
</gene>
<sequence>MKKCKSAQCCDNGYNAQNGALFGMVVVPLHQVYHALTQQIPENILAHVLSEWAAFAMGGAALFAAASAVCNLFSRSK</sequence>
<proteinExistence type="predicted"/>
<evidence type="ECO:0000256" key="1">
    <source>
        <dbReference type="SAM" id="Phobius"/>
    </source>
</evidence>
<dbReference type="AlphaFoldDB" id="A0A512BXQ6"/>
<name>A0A512BXQ6_9HYPH</name>
<reference evidence="2 3" key="1">
    <citation type="submission" date="2019-07" db="EMBL/GenBank/DDBJ databases">
        <title>Whole genome shotgun sequence of Microvirga aerophila NBRC 106136.</title>
        <authorList>
            <person name="Hosoyama A."/>
            <person name="Uohara A."/>
            <person name="Ohji S."/>
            <person name="Ichikawa N."/>
        </authorList>
    </citation>
    <scope>NUCLEOTIDE SEQUENCE [LARGE SCALE GENOMIC DNA]</scope>
    <source>
        <strain evidence="2 3">NBRC 106136</strain>
    </source>
</reference>
<protein>
    <submittedName>
        <fullName evidence="2">Uncharacterized protein</fullName>
    </submittedName>
</protein>
<comment type="caution">
    <text evidence="2">The sequence shown here is derived from an EMBL/GenBank/DDBJ whole genome shotgun (WGS) entry which is preliminary data.</text>
</comment>